<dbReference type="InterPro" id="IPR011010">
    <property type="entry name" value="DNA_brk_join_enz"/>
</dbReference>
<organism evidence="3 4">
    <name type="scientific">Aeribacillus pallidus</name>
    <dbReference type="NCBI Taxonomy" id="33936"/>
    <lineage>
        <taxon>Bacteria</taxon>
        <taxon>Bacillati</taxon>
        <taxon>Bacillota</taxon>
        <taxon>Bacilli</taxon>
        <taxon>Bacillales</taxon>
        <taxon>Bacillaceae</taxon>
        <taxon>Aeribacillus</taxon>
    </lineage>
</organism>
<dbReference type="Proteomes" id="UP000076476">
    <property type="component" value="Unassembled WGS sequence"/>
</dbReference>
<dbReference type="GO" id="GO:0003677">
    <property type="term" value="F:DNA binding"/>
    <property type="evidence" value="ECO:0007669"/>
    <property type="project" value="InterPro"/>
</dbReference>
<dbReference type="SUPFAM" id="SSF56349">
    <property type="entry name" value="DNA breaking-rejoining enzymes"/>
    <property type="match status" value="1"/>
</dbReference>
<gene>
    <name evidence="3" type="ORF">AZI98_05075</name>
</gene>
<dbReference type="Pfam" id="PF00589">
    <property type="entry name" value="Phage_integrase"/>
    <property type="match status" value="1"/>
</dbReference>
<feature type="domain" description="Tyr recombinase" evidence="2">
    <location>
        <begin position="1"/>
        <end position="69"/>
    </location>
</feature>
<keyword evidence="1" id="KW-0233">DNA recombination</keyword>
<sequence length="81" mass="9388">MKRIGNKCGTIGIKPITCYGLRHTHASMLLYKEVNIKYVSLHLGHKDIVTTLQTYSHILDEMEQKESRQVDVAMEELYHTK</sequence>
<dbReference type="STRING" id="33936.AZI98_05075"/>
<evidence type="ECO:0000313" key="3">
    <source>
        <dbReference type="EMBL" id="KZN96942.1"/>
    </source>
</evidence>
<dbReference type="InterPro" id="IPR013762">
    <property type="entry name" value="Integrase-like_cat_sf"/>
</dbReference>
<evidence type="ECO:0000256" key="1">
    <source>
        <dbReference type="ARBA" id="ARBA00023172"/>
    </source>
</evidence>
<dbReference type="AlphaFoldDB" id="A0A165YCP0"/>
<keyword evidence="4" id="KW-1185">Reference proteome</keyword>
<name>A0A165YCP0_9BACI</name>
<comment type="caution">
    <text evidence="3">The sequence shown here is derived from an EMBL/GenBank/DDBJ whole genome shotgun (WGS) entry which is preliminary data.</text>
</comment>
<protein>
    <recommendedName>
        <fullName evidence="2">Tyr recombinase domain-containing protein</fullName>
    </recommendedName>
</protein>
<accession>A0A165YCP0</accession>
<evidence type="ECO:0000259" key="2">
    <source>
        <dbReference type="PROSITE" id="PS51898"/>
    </source>
</evidence>
<reference evidence="3 4" key="1">
    <citation type="submission" date="2016-04" db="EMBL/GenBank/DDBJ databases">
        <title>Draft genome sequence of Aeribacillus pallidus 8m3 from petroleum reservoir.</title>
        <authorList>
            <person name="Poltaraus A.B."/>
            <person name="Nazina T.N."/>
            <person name="Tourova T.P."/>
            <person name="Malakho S.M."/>
            <person name="Korshunova A.V."/>
            <person name="Sokolova D.S."/>
        </authorList>
    </citation>
    <scope>NUCLEOTIDE SEQUENCE [LARGE SCALE GENOMIC DNA]</scope>
    <source>
        <strain evidence="3 4">8m3</strain>
    </source>
</reference>
<dbReference type="EMBL" id="LWBR01000013">
    <property type="protein sequence ID" value="KZN96942.1"/>
    <property type="molecule type" value="Genomic_DNA"/>
</dbReference>
<dbReference type="Gene3D" id="1.10.443.10">
    <property type="entry name" value="Intergrase catalytic core"/>
    <property type="match status" value="1"/>
</dbReference>
<evidence type="ECO:0000313" key="4">
    <source>
        <dbReference type="Proteomes" id="UP000076476"/>
    </source>
</evidence>
<dbReference type="GO" id="GO:0015074">
    <property type="term" value="P:DNA integration"/>
    <property type="evidence" value="ECO:0007669"/>
    <property type="project" value="InterPro"/>
</dbReference>
<dbReference type="PROSITE" id="PS51898">
    <property type="entry name" value="TYR_RECOMBINASE"/>
    <property type="match status" value="1"/>
</dbReference>
<dbReference type="GO" id="GO:0006310">
    <property type="term" value="P:DNA recombination"/>
    <property type="evidence" value="ECO:0007669"/>
    <property type="project" value="UniProtKB-KW"/>
</dbReference>
<proteinExistence type="predicted"/>
<dbReference type="InterPro" id="IPR002104">
    <property type="entry name" value="Integrase_catalytic"/>
</dbReference>